<name>A0A923RLY2_9FIRM</name>
<evidence type="ECO:0000313" key="2">
    <source>
        <dbReference type="EMBL" id="MBC5658826.1"/>
    </source>
</evidence>
<keyword evidence="1" id="KW-0238">DNA-binding</keyword>
<dbReference type="GO" id="GO:0003677">
    <property type="term" value="F:DNA binding"/>
    <property type="evidence" value="ECO:0007669"/>
    <property type="project" value="UniProtKB-KW"/>
</dbReference>
<gene>
    <name evidence="2" type="ORF">H8S44_03440</name>
</gene>
<evidence type="ECO:0000313" key="3">
    <source>
        <dbReference type="Proteomes" id="UP000649345"/>
    </source>
</evidence>
<dbReference type="GO" id="GO:0003700">
    <property type="term" value="F:DNA-binding transcription factor activity"/>
    <property type="evidence" value="ECO:0007669"/>
    <property type="project" value="TreeGrafter"/>
</dbReference>
<dbReference type="Gene3D" id="1.10.10.10">
    <property type="entry name" value="Winged helix-like DNA-binding domain superfamily/Winged helix DNA-binding domain"/>
    <property type="match status" value="1"/>
</dbReference>
<proteinExistence type="predicted"/>
<dbReference type="Pfam" id="PF02082">
    <property type="entry name" value="Rrf2"/>
    <property type="match status" value="1"/>
</dbReference>
<organism evidence="2 3">
    <name type="scientific">Anaerosacchariphilus hominis</name>
    <dbReference type="NCBI Taxonomy" id="2763017"/>
    <lineage>
        <taxon>Bacteria</taxon>
        <taxon>Bacillati</taxon>
        <taxon>Bacillota</taxon>
        <taxon>Clostridia</taxon>
        <taxon>Lachnospirales</taxon>
        <taxon>Lachnospiraceae</taxon>
        <taxon>Anaerosacchariphilus</taxon>
    </lineage>
</organism>
<comment type="caution">
    <text evidence="2">The sequence shown here is derived from an EMBL/GenBank/DDBJ whole genome shotgun (WGS) entry which is preliminary data.</text>
</comment>
<reference evidence="2" key="1">
    <citation type="submission" date="2020-08" db="EMBL/GenBank/DDBJ databases">
        <title>Genome public.</title>
        <authorList>
            <person name="Liu C."/>
            <person name="Sun Q."/>
        </authorList>
    </citation>
    <scope>NUCLEOTIDE SEQUENCE</scope>
    <source>
        <strain evidence="2">NSJ-68</strain>
    </source>
</reference>
<dbReference type="PANTHER" id="PTHR33221:SF5">
    <property type="entry name" value="HTH-TYPE TRANSCRIPTIONAL REGULATOR ISCR"/>
    <property type="match status" value="1"/>
</dbReference>
<dbReference type="PANTHER" id="PTHR33221">
    <property type="entry name" value="WINGED HELIX-TURN-HELIX TRANSCRIPTIONAL REGULATOR, RRF2 FAMILY"/>
    <property type="match status" value="1"/>
</dbReference>
<evidence type="ECO:0000256" key="1">
    <source>
        <dbReference type="ARBA" id="ARBA00023125"/>
    </source>
</evidence>
<dbReference type="AlphaFoldDB" id="A0A923RLY2"/>
<dbReference type="InterPro" id="IPR036390">
    <property type="entry name" value="WH_DNA-bd_sf"/>
</dbReference>
<dbReference type="Proteomes" id="UP000649345">
    <property type="component" value="Unassembled WGS sequence"/>
</dbReference>
<dbReference type="InterPro" id="IPR000944">
    <property type="entry name" value="Tscrpt_reg_Rrf2"/>
</dbReference>
<dbReference type="EMBL" id="JACOOR010000002">
    <property type="protein sequence ID" value="MBC5658826.1"/>
    <property type="molecule type" value="Genomic_DNA"/>
</dbReference>
<dbReference type="NCBIfam" id="TIGR00738">
    <property type="entry name" value="rrf2_super"/>
    <property type="match status" value="1"/>
</dbReference>
<dbReference type="InterPro" id="IPR036388">
    <property type="entry name" value="WH-like_DNA-bd_sf"/>
</dbReference>
<accession>A0A923RLY2</accession>
<keyword evidence="3" id="KW-1185">Reference proteome</keyword>
<dbReference type="SUPFAM" id="SSF46785">
    <property type="entry name" value="Winged helix' DNA-binding domain"/>
    <property type="match status" value="1"/>
</dbReference>
<sequence length="145" mass="16324">MKISTKGRYALRFMLELAAHGDRKYVPLKEISAKQEVSLKYLEQIVSQFGKLGLLESVRGPQGGYRLAKAPKDYTVGEILRYAEGDLAPVACLAQDVNTCPRQVECATLPFWQGLYQVITDYVDSVTLEDLLEQQRARSGSEFYI</sequence>
<dbReference type="GO" id="GO:0005829">
    <property type="term" value="C:cytosol"/>
    <property type="evidence" value="ECO:0007669"/>
    <property type="project" value="TreeGrafter"/>
</dbReference>
<dbReference type="RefSeq" id="WP_186873239.1">
    <property type="nucleotide sequence ID" value="NZ_JACOOR010000002.1"/>
</dbReference>
<protein>
    <submittedName>
        <fullName evidence="2">Rrf2 family transcriptional regulator</fullName>
    </submittedName>
</protein>
<dbReference type="PROSITE" id="PS51197">
    <property type="entry name" value="HTH_RRF2_2"/>
    <property type="match status" value="1"/>
</dbReference>